<dbReference type="InterPro" id="IPR054485">
    <property type="entry name" value="FlK-like_dom"/>
</dbReference>
<dbReference type="Gene3D" id="3.10.129.10">
    <property type="entry name" value="Hotdog Thioesterase"/>
    <property type="match status" value="1"/>
</dbReference>
<feature type="domain" description="Fluoroacetyl-CoA-specific thioesterase-like" evidence="1">
    <location>
        <begin position="5"/>
        <end position="94"/>
    </location>
</feature>
<dbReference type="Proteomes" id="UP001174909">
    <property type="component" value="Unassembled WGS sequence"/>
</dbReference>
<dbReference type="PANTHER" id="PTHR36934:SF1">
    <property type="entry name" value="THIOESTERASE DOMAIN-CONTAINING PROTEIN"/>
    <property type="match status" value="1"/>
</dbReference>
<dbReference type="InterPro" id="IPR025540">
    <property type="entry name" value="FlK"/>
</dbReference>
<dbReference type="SUPFAM" id="SSF54637">
    <property type="entry name" value="Thioesterase/thiol ester dehydrase-isomerase"/>
    <property type="match status" value="1"/>
</dbReference>
<dbReference type="EMBL" id="CASHTH010000144">
    <property type="protein sequence ID" value="CAI7992402.1"/>
    <property type="molecule type" value="Genomic_DNA"/>
</dbReference>
<dbReference type="Pfam" id="PF22636">
    <property type="entry name" value="FlK"/>
    <property type="match status" value="1"/>
</dbReference>
<evidence type="ECO:0000313" key="2">
    <source>
        <dbReference type="EMBL" id="CAI7992402.1"/>
    </source>
</evidence>
<comment type="caution">
    <text evidence="2">The sequence shown here is derived from an EMBL/GenBank/DDBJ whole genome shotgun (WGS) entry which is preliminary data.</text>
</comment>
<dbReference type="InterPro" id="IPR029069">
    <property type="entry name" value="HotDog_dom_sf"/>
</dbReference>
<protein>
    <submittedName>
        <fullName evidence="2">Fluoroacetyl-CoA thioesterase</fullName>
    </submittedName>
</protein>
<keyword evidence="3" id="KW-1185">Reference proteome</keyword>
<organism evidence="2 3">
    <name type="scientific">Geodia barretti</name>
    <name type="common">Barrett's horny sponge</name>
    <dbReference type="NCBI Taxonomy" id="519541"/>
    <lineage>
        <taxon>Eukaryota</taxon>
        <taxon>Metazoa</taxon>
        <taxon>Porifera</taxon>
        <taxon>Demospongiae</taxon>
        <taxon>Heteroscleromorpha</taxon>
        <taxon>Tetractinellida</taxon>
        <taxon>Astrophorina</taxon>
        <taxon>Geodiidae</taxon>
        <taxon>Geodia</taxon>
    </lineage>
</organism>
<gene>
    <name evidence="2" type="ORF">GBAR_LOCUS985</name>
</gene>
<dbReference type="AlphaFoldDB" id="A0AA35QVE8"/>
<proteinExistence type="predicted"/>
<sequence>MGKPGADVLSTPALLGLMEGACIQQSEPYMAVEHTTVGYAVDGLRHLAPTPVGNKVVISVELTEVDRNRLTYQIEAHEGEQRVAMATHKRAVIPIQ</sequence>
<evidence type="ECO:0000259" key="1">
    <source>
        <dbReference type="Pfam" id="PF22636"/>
    </source>
</evidence>
<accession>A0AA35QVE8</accession>
<dbReference type="PANTHER" id="PTHR36934">
    <property type="entry name" value="BLR0278 PROTEIN"/>
    <property type="match status" value="1"/>
</dbReference>
<evidence type="ECO:0000313" key="3">
    <source>
        <dbReference type="Proteomes" id="UP001174909"/>
    </source>
</evidence>
<name>A0AA35QVE8_GEOBA</name>
<reference evidence="2" key="1">
    <citation type="submission" date="2023-03" db="EMBL/GenBank/DDBJ databases">
        <authorList>
            <person name="Steffen K."/>
            <person name="Cardenas P."/>
        </authorList>
    </citation>
    <scope>NUCLEOTIDE SEQUENCE</scope>
</reference>